<evidence type="ECO:0000313" key="1">
    <source>
        <dbReference type="EMBL" id="KAK7691262.1"/>
    </source>
</evidence>
<dbReference type="EMBL" id="JASBNA010000005">
    <property type="protein sequence ID" value="KAK7691262.1"/>
    <property type="molecule type" value="Genomic_DNA"/>
</dbReference>
<accession>A0AAW0GHJ7</accession>
<reference evidence="1 2" key="1">
    <citation type="submission" date="2022-09" db="EMBL/GenBank/DDBJ databases">
        <authorList>
            <person name="Palmer J.M."/>
        </authorList>
    </citation>
    <scope>NUCLEOTIDE SEQUENCE [LARGE SCALE GENOMIC DNA]</scope>
    <source>
        <strain evidence="1 2">DSM 7382</strain>
    </source>
</reference>
<gene>
    <name evidence="1" type="ORF">QCA50_004655</name>
</gene>
<protein>
    <recommendedName>
        <fullName evidence="3">F-box domain-containing protein</fullName>
    </recommendedName>
</protein>
<dbReference type="InterPro" id="IPR032675">
    <property type="entry name" value="LRR_dom_sf"/>
</dbReference>
<comment type="caution">
    <text evidence="1">The sequence shown here is derived from an EMBL/GenBank/DDBJ whole genome shotgun (WGS) entry which is preliminary data.</text>
</comment>
<keyword evidence="2" id="KW-1185">Reference proteome</keyword>
<dbReference type="AlphaFoldDB" id="A0AAW0GHJ7"/>
<evidence type="ECO:0000313" key="2">
    <source>
        <dbReference type="Proteomes" id="UP001385951"/>
    </source>
</evidence>
<dbReference type="SUPFAM" id="SSF52047">
    <property type="entry name" value="RNI-like"/>
    <property type="match status" value="1"/>
</dbReference>
<evidence type="ECO:0008006" key="3">
    <source>
        <dbReference type="Google" id="ProtNLM"/>
    </source>
</evidence>
<dbReference type="Gene3D" id="3.80.10.10">
    <property type="entry name" value="Ribonuclease Inhibitor"/>
    <property type="match status" value="1"/>
</dbReference>
<sequence length="395" mass="45259">MSSVFPLELVDIVLDFLHDDRRVLGRISLVSSTWAISARHHLFYRLEIKNLSELYDFILKDGRLHLTPYVQILAIRPSRTESMTSFPLDKFVSLIGGFPNLQQLDMPSVRIRHTPIVHSHIPTLKTLHMSYNWIGNQEIVGDVKEAHSLWRVLSLFPRVENLHLCLTKSILDNNPPESPSYFTPRSSVDNLILDDRISGSITRLLQATIDLPNVRTLSVVSPFQIYIPPLAQFLRLVPQVRDLTIHLPAKGSPDNPEPEWKLLQLDTTLPLLSSFTLQFAPDGWENDDRILIPVLILSTAREIPCFKVINIEPILSQRVWLNKSTSALTDIDWAHAAHYLSQFKELQMITIRVRYRSQMSTYRTRVVKIPPHIKDLIQKGFSALPSRVQLVISDV</sequence>
<name>A0AAW0GHJ7_9APHY</name>
<proteinExistence type="predicted"/>
<organism evidence="1 2">
    <name type="scientific">Cerrena zonata</name>
    <dbReference type="NCBI Taxonomy" id="2478898"/>
    <lineage>
        <taxon>Eukaryota</taxon>
        <taxon>Fungi</taxon>
        <taxon>Dikarya</taxon>
        <taxon>Basidiomycota</taxon>
        <taxon>Agaricomycotina</taxon>
        <taxon>Agaricomycetes</taxon>
        <taxon>Polyporales</taxon>
        <taxon>Cerrenaceae</taxon>
        <taxon>Cerrena</taxon>
    </lineage>
</organism>
<dbReference type="Proteomes" id="UP001385951">
    <property type="component" value="Unassembled WGS sequence"/>
</dbReference>